<dbReference type="AlphaFoldDB" id="A0A4C1Z1G0"/>
<sequence length="124" mass="13893">MKALKRMKNGKAAGNDRVSSEMLRGGKGIETNLRDSCLHDLKEYEYGLRMDKLSAKCLLYADDQVILAPLAFELQEIAKPVNGKVMVKKEILDIVDTTLFLGFTLDAKLRWNSHITKLAKGLVL</sequence>
<keyword evidence="2" id="KW-1185">Reference proteome</keyword>
<evidence type="ECO:0000313" key="1">
    <source>
        <dbReference type="EMBL" id="GBP82571.1"/>
    </source>
</evidence>
<dbReference type="Proteomes" id="UP000299102">
    <property type="component" value="Unassembled WGS sequence"/>
</dbReference>
<dbReference type="OrthoDB" id="8775810at2759"/>
<comment type="caution">
    <text evidence="1">The sequence shown here is derived from an EMBL/GenBank/DDBJ whole genome shotgun (WGS) entry which is preliminary data.</text>
</comment>
<organism evidence="1 2">
    <name type="scientific">Eumeta variegata</name>
    <name type="common">Bagworm moth</name>
    <name type="synonym">Eumeta japonica</name>
    <dbReference type="NCBI Taxonomy" id="151549"/>
    <lineage>
        <taxon>Eukaryota</taxon>
        <taxon>Metazoa</taxon>
        <taxon>Ecdysozoa</taxon>
        <taxon>Arthropoda</taxon>
        <taxon>Hexapoda</taxon>
        <taxon>Insecta</taxon>
        <taxon>Pterygota</taxon>
        <taxon>Neoptera</taxon>
        <taxon>Endopterygota</taxon>
        <taxon>Lepidoptera</taxon>
        <taxon>Glossata</taxon>
        <taxon>Ditrysia</taxon>
        <taxon>Tineoidea</taxon>
        <taxon>Psychidae</taxon>
        <taxon>Oiketicinae</taxon>
        <taxon>Eumeta</taxon>
    </lineage>
</organism>
<accession>A0A4C1Z1G0</accession>
<gene>
    <name evidence="1" type="ORF">EVAR_87817_1</name>
</gene>
<evidence type="ECO:0008006" key="3">
    <source>
        <dbReference type="Google" id="ProtNLM"/>
    </source>
</evidence>
<name>A0A4C1Z1G0_EUMVA</name>
<evidence type="ECO:0000313" key="2">
    <source>
        <dbReference type="Proteomes" id="UP000299102"/>
    </source>
</evidence>
<dbReference type="EMBL" id="BGZK01001571">
    <property type="protein sequence ID" value="GBP82571.1"/>
    <property type="molecule type" value="Genomic_DNA"/>
</dbReference>
<proteinExistence type="predicted"/>
<protein>
    <recommendedName>
        <fullName evidence="3">Reverse transcriptase domain-containing protein</fullName>
    </recommendedName>
</protein>
<reference evidence="1 2" key="1">
    <citation type="journal article" date="2019" name="Commun. Biol.">
        <title>The bagworm genome reveals a unique fibroin gene that provides high tensile strength.</title>
        <authorList>
            <person name="Kono N."/>
            <person name="Nakamura H."/>
            <person name="Ohtoshi R."/>
            <person name="Tomita M."/>
            <person name="Numata K."/>
            <person name="Arakawa K."/>
        </authorList>
    </citation>
    <scope>NUCLEOTIDE SEQUENCE [LARGE SCALE GENOMIC DNA]</scope>
</reference>